<protein>
    <recommendedName>
        <fullName evidence="2">DUF5667 domain-containing protein</fullName>
    </recommendedName>
</protein>
<reference evidence="3" key="1">
    <citation type="submission" date="2021-01" db="EMBL/GenBank/DDBJ databases">
        <title>Whole genome shotgun sequence of Planosporangium mesophilum NBRC 109066.</title>
        <authorList>
            <person name="Komaki H."/>
            <person name="Tamura T."/>
        </authorList>
    </citation>
    <scope>NUCLEOTIDE SEQUENCE</scope>
    <source>
        <strain evidence="3">NBRC 109066</strain>
    </source>
</reference>
<feature type="domain" description="DUF5667" evidence="2">
    <location>
        <begin position="136"/>
        <end position="178"/>
    </location>
</feature>
<dbReference type="AlphaFoldDB" id="A0A8J3T7M1"/>
<keyword evidence="4" id="KW-1185">Reference proteome</keyword>
<feature type="region of interest" description="Disordered" evidence="1">
    <location>
        <begin position="284"/>
        <end position="354"/>
    </location>
</feature>
<dbReference type="Pfam" id="PF18915">
    <property type="entry name" value="DUF5667"/>
    <property type="match status" value="1"/>
</dbReference>
<dbReference type="InterPro" id="IPR043725">
    <property type="entry name" value="DUF5667"/>
</dbReference>
<accession>A0A8J3T7M1</accession>
<comment type="caution">
    <text evidence="3">The sequence shown here is derived from an EMBL/GenBank/DDBJ whole genome shotgun (WGS) entry which is preliminary data.</text>
</comment>
<name>A0A8J3T7M1_9ACTN</name>
<gene>
    <name evidence="3" type="ORF">Pme01_09360</name>
</gene>
<dbReference type="EMBL" id="BOON01000006">
    <property type="protein sequence ID" value="GII21339.1"/>
    <property type="molecule type" value="Genomic_DNA"/>
</dbReference>
<feature type="compositionally biased region" description="Polar residues" evidence="1">
    <location>
        <begin position="302"/>
        <end position="337"/>
    </location>
</feature>
<evidence type="ECO:0000259" key="2">
    <source>
        <dbReference type="Pfam" id="PF18915"/>
    </source>
</evidence>
<dbReference type="Proteomes" id="UP000599074">
    <property type="component" value="Unassembled WGS sequence"/>
</dbReference>
<proteinExistence type="predicted"/>
<organism evidence="3 4">
    <name type="scientific">Planosporangium mesophilum</name>
    <dbReference type="NCBI Taxonomy" id="689768"/>
    <lineage>
        <taxon>Bacteria</taxon>
        <taxon>Bacillati</taxon>
        <taxon>Actinomycetota</taxon>
        <taxon>Actinomycetes</taxon>
        <taxon>Micromonosporales</taxon>
        <taxon>Micromonosporaceae</taxon>
        <taxon>Planosporangium</taxon>
    </lineage>
</organism>
<evidence type="ECO:0000313" key="3">
    <source>
        <dbReference type="EMBL" id="GII21339.1"/>
    </source>
</evidence>
<evidence type="ECO:0000313" key="4">
    <source>
        <dbReference type="Proteomes" id="UP000599074"/>
    </source>
</evidence>
<sequence>MLAVNTSVFHRRRAERFAQLLDEANGARRHHVRSEADRELTDLVEVGQRLSRIDLGVRADPEFRDGLRAMLMATIEREGIGATAVAPEAGTRPIAAGPKIAWVPVRSRRARGAVVVGLAVGTLAISGMSAASGDAKPGDALYGMKRSAERAQLALSGSQQGRGQLNLEFAKTRISEAVTGRGDVVTILDDMDTETREGVRLLTTAAIDGRDPASLDVVDAFVAEQRHAIAGLLDTVIGDARTRTIGSLQLLDQVSTRVHGLRTAISCGNVANLGTDPLGPVPGVCITPGPSSESAGKAPDNGSKTPRGTTGTPESGTATPATPASNPGNAGTATPAPSGTPMDAPQSDATIVDRIMRMLGGG</sequence>
<evidence type="ECO:0000256" key="1">
    <source>
        <dbReference type="SAM" id="MobiDB-lite"/>
    </source>
</evidence>